<comment type="caution">
    <text evidence="6">The sequence shown here is derived from an EMBL/GenBank/DDBJ whole genome shotgun (WGS) entry which is preliminary data.</text>
</comment>
<dbReference type="Pfam" id="PF06839">
    <property type="entry name" value="Zn_ribbon_GRF"/>
    <property type="match status" value="1"/>
</dbReference>
<keyword evidence="7" id="KW-1185">Reference proteome</keyword>
<dbReference type="GO" id="GO:0008270">
    <property type="term" value="F:zinc ion binding"/>
    <property type="evidence" value="ECO:0007669"/>
    <property type="project" value="UniProtKB-KW"/>
</dbReference>
<evidence type="ECO:0000256" key="4">
    <source>
        <dbReference type="PROSITE-ProRule" id="PRU01343"/>
    </source>
</evidence>
<proteinExistence type="predicted"/>
<protein>
    <recommendedName>
        <fullName evidence="5">GRF-type domain-containing protein</fullName>
    </recommendedName>
</protein>
<keyword evidence="1" id="KW-0479">Metal-binding</keyword>
<evidence type="ECO:0000313" key="6">
    <source>
        <dbReference type="EMBL" id="KAG8383511.1"/>
    </source>
</evidence>
<feature type="domain" description="GRF-type" evidence="5">
    <location>
        <begin position="131"/>
        <end position="172"/>
    </location>
</feature>
<dbReference type="PANTHER" id="PTHR33248">
    <property type="entry name" value="ZINC ION-BINDING PROTEIN"/>
    <property type="match status" value="1"/>
</dbReference>
<organism evidence="6 7">
    <name type="scientific">Buddleja alternifolia</name>
    <dbReference type="NCBI Taxonomy" id="168488"/>
    <lineage>
        <taxon>Eukaryota</taxon>
        <taxon>Viridiplantae</taxon>
        <taxon>Streptophyta</taxon>
        <taxon>Embryophyta</taxon>
        <taxon>Tracheophyta</taxon>
        <taxon>Spermatophyta</taxon>
        <taxon>Magnoliopsida</taxon>
        <taxon>eudicotyledons</taxon>
        <taxon>Gunneridae</taxon>
        <taxon>Pentapetalae</taxon>
        <taxon>asterids</taxon>
        <taxon>lamiids</taxon>
        <taxon>Lamiales</taxon>
        <taxon>Scrophulariaceae</taxon>
        <taxon>Buddlejeae</taxon>
        <taxon>Buddleja</taxon>
    </lineage>
</organism>
<evidence type="ECO:0000256" key="3">
    <source>
        <dbReference type="ARBA" id="ARBA00022833"/>
    </source>
</evidence>
<dbReference type="InterPro" id="IPR010666">
    <property type="entry name" value="Znf_GRF"/>
</dbReference>
<dbReference type="Proteomes" id="UP000826271">
    <property type="component" value="Unassembled WGS sequence"/>
</dbReference>
<accession>A0AAV6XKJ9</accession>
<name>A0AAV6XKJ9_9LAMI</name>
<sequence length="222" mass="25871">MELEVVLAEAEGIINNNLGNEEEYNLVDWENPQQGFEKVFHSEDNFWVRDLVFLTSEINLFSIMLMVEWTKNLLPFLCFCPKQMGVYEMKILLQLNKIHLLPKAIEEKMAGMSTSSNSFANQLQGDGGPTCHCGLRPYLKTSWTDANPGRRFYSCPNYQRNGCNYFVWEDPPMCSRSMMILPGMRRTKVQMEKEIADLKRAKKLMEFLLFVSWCIFLSFWSS</sequence>
<evidence type="ECO:0000256" key="2">
    <source>
        <dbReference type="ARBA" id="ARBA00022771"/>
    </source>
</evidence>
<evidence type="ECO:0000256" key="1">
    <source>
        <dbReference type="ARBA" id="ARBA00022723"/>
    </source>
</evidence>
<evidence type="ECO:0000313" key="7">
    <source>
        <dbReference type="Proteomes" id="UP000826271"/>
    </source>
</evidence>
<dbReference type="AlphaFoldDB" id="A0AAV6XKJ9"/>
<keyword evidence="3" id="KW-0862">Zinc</keyword>
<keyword evidence="2 4" id="KW-0863">Zinc-finger</keyword>
<reference evidence="6" key="1">
    <citation type="submission" date="2019-10" db="EMBL/GenBank/DDBJ databases">
        <authorList>
            <person name="Zhang R."/>
            <person name="Pan Y."/>
            <person name="Wang J."/>
            <person name="Ma R."/>
            <person name="Yu S."/>
        </authorList>
    </citation>
    <scope>NUCLEOTIDE SEQUENCE</scope>
    <source>
        <strain evidence="6">LA-IB0</strain>
        <tissue evidence="6">Leaf</tissue>
    </source>
</reference>
<dbReference type="EMBL" id="WHWC01000004">
    <property type="protein sequence ID" value="KAG8383511.1"/>
    <property type="molecule type" value="Genomic_DNA"/>
</dbReference>
<dbReference type="PROSITE" id="PS51999">
    <property type="entry name" value="ZF_GRF"/>
    <property type="match status" value="1"/>
</dbReference>
<evidence type="ECO:0000259" key="5">
    <source>
        <dbReference type="PROSITE" id="PS51999"/>
    </source>
</evidence>
<gene>
    <name evidence="6" type="ORF">BUALT_Bualt04G0021000</name>
</gene>